<protein>
    <submittedName>
        <fullName evidence="1">Uncharacterized protein</fullName>
    </submittedName>
</protein>
<accession>A0A6J5LH62</accession>
<evidence type="ECO:0000313" key="1">
    <source>
        <dbReference type="EMBL" id="CAB4133525.1"/>
    </source>
</evidence>
<reference evidence="1" key="1">
    <citation type="submission" date="2020-04" db="EMBL/GenBank/DDBJ databases">
        <authorList>
            <person name="Chiriac C."/>
            <person name="Salcher M."/>
            <person name="Ghai R."/>
            <person name="Kavagutti S V."/>
        </authorList>
    </citation>
    <scope>NUCLEOTIDE SEQUENCE</scope>
</reference>
<sequence length="54" mass="6233">MILIAVHINDPRDVPAKVTLEFTDQISCEQSLKSLTYQVKFESFKVEGKCIKKY</sequence>
<gene>
    <name evidence="1" type="ORF">UFOVP257_247</name>
</gene>
<dbReference type="EMBL" id="LR796274">
    <property type="protein sequence ID" value="CAB4133525.1"/>
    <property type="molecule type" value="Genomic_DNA"/>
</dbReference>
<proteinExistence type="predicted"/>
<organism evidence="1">
    <name type="scientific">uncultured Caudovirales phage</name>
    <dbReference type="NCBI Taxonomy" id="2100421"/>
    <lineage>
        <taxon>Viruses</taxon>
        <taxon>Duplodnaviria</taxon>
        <taxon>Heunggongvirae</taxon>
        <taxon>Uroviricota</taxon>
        <taxon>Caudoviricetes</taxon>
        <taxon>Peduoviridae</taxon>
        <taxon>Maltschvirus</taxon>
        <taxon>Maltschvirus maltsch</taxon>
    </lineage>
</organism>
<name>A0A6J5LH62_9CAUD</name>